<dbReference type="Gene3D" id="3.30.2350.10">
    <property type="entry name" value="Pseudouridine synthase"/>
    <property type="match status" value="1"/>
</dbReference>
<dbReference type="InterPro" id="IPR020103">
    <property type="entry name" value="PsdUridine_synth_cat_dom_sf"/>
</dbReference>
<evidence type="ECO:0000256" key="10">
    <source>
        <dbReference type="SAM" id="MobiDB-lite"/>
    </source>
</evidence>
<dbReference type="RefSeq" id="WP_133736532.1">
    <property type="nucleotide sequence ID" value="NZ_SOAX01000005.1"/>
</dbReference>
<evidence type="ECO:0000256" key="4">
    <source>
        <dbReference type="ARBA" id="ARBA00022552"/>
    </source>
</evidence>
<dbReference type="PANTHER" id="PTHR21600:SF92">
    <property type="entry name" value="RIBOSOMAL LARGE SUBUNIT PSEUDOURIDINE SYNTHASE C"/>
    <property type="match status" value="1"/>
</dbReference>
<evidence type="ECO:0000256" key="2">
    <source>
        <dbReference type="ARBA" id="ARBA00002876"/>
    </source>
</evidence>
<organism evidence="12 13">
    <name type="scientific">Halospina denitrificans</name>
    <dbReference type="NCBI Taxonomy" id="332522"/>
    <lineage>
        <taxon>Bacteria</taxon>
        <taxon>Pseudomonadati</taxon>
        <taxon>Pseudomonadota</taxon>
        <taxon>Gammaproteobacteria</taxon>
        <taxon>Halospina</taxon>
    </lineage>
</organism>
<dbReference type="InterPro" id="IPR002942">
    <property type="entry name" value="S4_RNA-bd"/>
</dbReference>
<dbReference type="GO" id="GO:0000455">
    <property type="term" value="P:enzyme-directed rRNA pseudouridine synthesis"/>
    <property type="evidence" value="ECO:0007669"/>
    <property type="project" value="TreeGrafter"/>
</dbReference>
<sequence length="332" mass="37974">MPGQFRPEDNTAAADNRPRVQWLEVAPEWAGQRLDNFLLGRFRGIPKSVIYRVIRKGRVRVNRKRARPDYRIVAADQIRVPPLHVPEAGPEKAQPGARVQRRMTDAILYEDRDFLVVNKPCGIAVHGGSGIDFGLIETLRAARDDRYLELVHRLDRDTSGVILVARRRSALKALQDQFREKTTRKAYQVLVMGDWPDDLDRVDQPLRRTETPSGERMVRPDSREGRSAETRFRVLERFAGYTLLEAMPITGRTHQIRVHAALKGHPVAGDSKYMDDAALAAWRKIGGDRLMLHAHRLTLASPGEDGQKMTFEAPLEERFRKRLEQLRQRESG</sequence>
<dbReference type="InterPro" id="IPR006225">
    <property type="entry name" value="PsdUridine_synth_RluC/D"/>
</dbReference>
<proteinExistence type="inferred from homology"/>
<dbReference type="OrthoDB" id="9785808at2"/>
<dbReference type="PANTHER" id="PTHR21600">
    <property type="entry name" value="MITOCHONDRIAL RNA PSEUDOURIDINE SYNTHASE"/>
    <property type="match status" value="1"/>
</dbReference>
<dbReference type="EC" id="5.4.99.-" evidence="9"/>
<dbReference type="EMBL" id="SOAX01000005">
    <property type="protein sequence ID" value="TDT39358.1"/>
    <property type="molecule type" value="Genomic_DNA"/>
</dbReference>
<dbReference type="InterPro" id="IPR006224">
    <property type="entry name" value="PsdUridine_synth_RluA-like_CS"/>
</dbReference>
<feature type="region of interest" description="Disordered" evidence="10">
    <location>
        <begin position="201"/>
        <end position="226"/>
    </location>
</feature>
<feature type="domain" description="RNA-binding S4" evidence="11">
    <location>
        <begin position="32"/>
        <end position="94"/>
    </location>
</feature>
<dbReference type="InterPro" id="IPR036986">
    <property type="entry name" value="S4_RNA-bd_sf"/>
</dbReference>
<evidence type="ECO:0000256" key="1">
    <source>
        <dbReference type="ARBA" id="ARBA00000381"/>
    </source>
</evidence>
<comment type="similarity">
    <text evidence="3 9">Belongs to the pseudouridine synthase RluA family.</text>
</comment>
<dbReference type="PROSITE" id="PS01129">
    <property type="entry name" value="PSI_RLU"/>
    <property type="match status" value="1"/>
</dbReference>
<evidence type="ECO:0000256" key="7">
    <source>
        <dbReference type="PIRSR" id="PIRSR606225-1"/>
    </source>
</evidence>
<protein>
    <recommendedName>
        <fullName evidence="9">Pseudouridine synthase</fullName>
        <ecNumber evidence="9">5.4.99.-</ecNumber>
    </recommendedName>
</protein>
<evidence type="ECO:0000256" key="8">
    <source>
        <dbReference type="PROSITE-ProRule" id="PRU00182"/>
    </source>
</evidence>
<dbReference type="AlphaFoldDB" id="A0A4V3EPV7"/>
<dbReference type="GO" id="GO:0003723">
    <property type="term" value="F:RNA binding"/>
    <property type="evidence" value="ECO:0007669"/>
    <property type="project" value="UniProtKB-KW"/>
</dbReference>
<dbReference type="SUPFAM" id="SSF55120">
    <property type="entry name" value="Pseudouridine synthase"/>
    <property type="match status" value="1"/>
</dbReference>
<dbReference type="InterPro" id="IPR050188">
    <property type="entry name" value="RluA_PseudoU_synthase"/>
</dbReference>
<accession>A0A4V3EPV7</accession>
<dbReference type="GO" id="GO:0160141">
    <property type="term" value="F:23S rRNA pseudouridine(955/2504/2580) synthase activity"/>
    <property type="evidence" value="ECO:0007669"/>
    <property type="project" value="UniProtKB-EC"/>
</dbReference>
<feature type="active site" evidence="7">
    <location>
        <position position="155"/>
    </location>
</feature>
<comment type="caution">
    <text evidence="12">The sequence shown here is derived from an EMBL/GenBank/DDBJ whole genome shotgun (WGS) entry which is preliminary data.</text>
</comment>
<evidence type="ECO:0000256" key="5">
    <source>
        <dbReference type="ARBA" id="ARBA00022884"/>
    </source>
</evidence>
<comment type="catalytic activity">
    <reaction evidence="9">
        <text>a uridine in RNA = a pseudouridine in RNA</text>
        <dbReference type="Rhea" id="RHEA:48348"/>
        <dbReference type="Rhea" id="RHEA-COMP:12068"/>
        <dbReference type="Rhea" id="RHEA-COMP:12069"/>
        <dbReference type="ChEBI" id="CHEBI:65314"/>
        <dbReference type="ChEBI" id="CHEBI:65315"/>
    </reaction>
</comment>
<comment type="catalytic activity">
    <reaction evidence="1">
        <text>uridine(955/2504/2580) in 23S rRNA = pseudouridine(955/2504/2580) in 23S rRNA</text>
        <dbReference type="Rhea" id="RHEA:42528"/>
        <dbReference type="Rhea" id="RHEA-COMP:10099"/>
        <dbReference type="Rhea" id="RHEA-COMP:10100"/>
        <dbReference type="ChEBI" id="CHEBI:65314"/>
        <dbReference type="ChEBI" id="CHEBI:65315"/>
        <dbReference type="EC" id="5.4.99.24"/>
    </reaction>
</comment>
<dbReference type="Gene3D" id="3.10.290.10">
    <property type="entry name" value="RNA-binding S4 domain"/>
    <property type="match status" value="1"/>
</dbReference>
<dbReference type="CDD" id="cd02869">
    <property type="entry name" value="PseudoU_synth_RluA_like"/>
    <property type="match status" value="1"/>
</dbReference>
<feature type="compositionally biased region" description="Basic and acidic residues" evidence="10">
    <location>
        <begin position="201"/>
        <end position="210"/>
    </location>
</feature>
<gene>
    <name evidence="12" type="ORF">DES49_2278</name>
</gene>
<dbReference type="Pfam" id="PF00849">
    <property type="entry name" value="PseudoU_synth_2"/>
    <property type="match status" value="1"/>
</dbReference>
<name>A0A4V3EPV7_9GAMM</name>
<evidence type="ECO:0000256" key="6">
    <source>
        <dbReference type="ARBA" id="ARBA00023235"/>
    </source>
</evidence>
<dbReference type="NCBIfam" id="TIGR00005">
    <property type="entry name" value="rluA_subfam"/>
    <property type="match status" value="1"/>
</dbReference>
<keyword evidence="4" id="KW-0698">rRNA processing</keyword>
<evidence type="ECO:0000259" key="11">
    <source>
        <dbReference type="SMART" id="SM00363"/>
    </source>
</evidence>
<dbReference type="SMART" id="SM00363">
    <property type="entry name" value="S4"/>
    <property type="match status" value="1"/>
</dbReference>
<reference evidence="12 13" key="1">
    <citation type="submission" date="2019-03" db="EMBL/GenBank/DDBJ databases">
        <title>Genomic Encyclopedia of Type Strains, Phase IV (KMG-IV): sequencing the most valuable type-strain genomes for metagenomic binning, comparative biology and taxonomic classification.</title>
        <authorList>
            <person name="Goeker M."/>
        </authorList>
    </citation>
    <scope>NUCLEOTIDE SEQUENCE [LARGE SCALE GENOMIC DNA]</scope>
    <source>
        <strain evidence="12 13">DSM 15505</strain>
    </source>
</reference>
<comment type="function">
    <text evidence="2">Responsible for synthesis of pseudouridine from uracil at positions 955, 2504 and 2580 in 23S ribosomal RNA.</text>
</comment>
<evidence type="ECO:0000256" key="9">
    <source>
        <dbReference type="RuleBase" id="RU362028"/>
    </source>
</evidence>
<dbReference type="CDD" id="cd00165">
    <property type="entry name" value="S4"/>
    <property type="match status" value="1"/>
</dbReference>
<keyword evidence="5 8" id="KW-0694">RNA-binding</keyword>
<dbReference type="Proteomes" id="UP000295830">
    <property type="component" value="Unassembled WGS sequence"/>
</dbReference>
<dbReference type="InterPro" id="IPR006145">
    <property type="entry name" value="PsdUridine_synth_RsuA/RluA"/>
</dbReference>
<dbReference type="SUPFAM" id="SSF55174">
    <property type="entry name" value="Alpha-L RNA-binding motif"/>
    <property type="match status" value="1"/>
</dbReference>
<evidence type="ECO:0000313" key="12">
    <source>
        <dbReference type="EMBL" id="TDT39358.1"/>
    </source>
</evidence>
<keyword evidence="13" id="KW-1185">Reference proteome</keyword>
<keyword evidence="6 9" id="KW-0413">Isomerase</keyword>
<dbReference type="PROSITE" id="PS50889">
    <property type="entry name" value="S4"/>
    <property type="match status" value="1"/>
</dbReference>
<evidence type="ECO:0000313" key="13">
    <source>
        <dbReference type="Proteomes" id="UP000295830"/>
    </source>
</evidence>
<feature type="compositionally biased region" description="Basic and acidic residues" evidence="10">
    <location>
        <begin position="216"/>
        <end position="226"/>
    </location>
</feature>
<evidence type="ECO:0000256" key="3">
    <source>
        <dbReference type="ARBA" id="ARBA00010876"/>
    </source>
</evidence>
<dbReference type="Pfam" id="PF01479">
    <property type="entry name" value="S4"/>
    <property type="match status" value="1"/>
</dbReference>